<name>A0A165EEP7_EXIGL</name>
<evidence type="ECO:0000313" key="2">
    <source>
        <dbReference type="EMBL" id="KZV86756.1"/>
    </source>
</evidence>
<keyword evidence="1" id="KW-0812">Transmembrane</keyword>
<dbReference type="EMBL" id="KV426145">
    <property type="protein sequence ID" value="KZV86756.1"/>
    <property type="molecule type" value="Genomic_DNA"/>
</dbReference>
<accession>A0A165EEP7</accession>
<feature type="transmembrane region" description="Helical" evidence="1">
    <location>
        <begin position="88"/>
        <end position="109"/>
    </location>
</feature>
<keyword evidence="3" id="KW-1185">Reference proteome</keyword>
<reference evidence="2 3" key="1">
    <citation type="journal article" date="2016" name="Mol. Biol. Evol.">
        <title>Comparative Genomics of Early-Diverging Mushroom-Forming Fungi Provides Insights into the Origins of Lignocellulose Decay Capabilities.</title>
        <authorList>
            <person name="Nagy L.G."/>
            <person name="Riley R."/>
            <person name="Tritt A."/>
            <person name="Adam C."/>
            <person name="Daum C."/>
            <person name="Floudas D."/>
            <person name="Sun H."/>
            <person name="Yadav J.S."/>
            <person name="Pangilinan J."/>
            <person name="Larsson K.H."/>
            <person name="Matsuura K."/>
            <person name="Barry K."/>
            <person name="Labutti K."/>
            <person name="Kuo R."/>
            <person name="Ohm R.A."/>
            <person name="Bhattacharya S.S."/>
            <person name="Shirouzu T."/>
            <person name="Yoshinaga Y."/>
            <person name="Martin F.M."/>
            <person name="Grigoriev I.V."/>
            <person name="Hibbett D.S."/>
        </authorList>
    </citation>
    <scope>NUCLEOTIDE SEQUENCE [LARGE SCALE GENOMIC DNA]</scope>
    <source>
        <strain evidence="2 3">HHB12029</strain>
    </source>
</reference>
<gene>
    <name evidence="2" type="ORF">EXIGLDRAFT_217476</name>
</gene>
<keyword evidence="1" id="KW-1133">Transmembrane helix</keyword>
<organism evidence="2 3">
    <name type="scientific">Exidia glandulosa HHB12029</name>
    <dbReference type="NCBI Taxonomy" id="1314781"/>
    <lineage>
        <taxon>Eukaryota</taxon>
        <taxon>Fungi</taxon>
        <taxon>Dikarya</taxon>
        <taxon>Basidiomycota</taxon>
        <taxon>Agaricomycotina</taxon>
        <taxon>Agaricomycetes</taxon>
        <taxon>Auriculariales</taxon>
        <taxon>Exidiaceae</taxon>
        <taxon>Exidia</taxon>
    </lineage>
</organism>
<evidence type="ECO:0000256" key="1">
    <source>
        <dbReference type="SAM" id="Phobius"/>
    </source>
</evidence>
<proteinExistence type="predicted"/>
<dbReference type="AlphaFoldDB" id="A0A165EEP7"/>
<protein>
    <submittedName>
        <fullName evidence="2">Uncharacterized protein</fullName>
    </submittedName>
</protein>
<dbReference type="Proteomes" id="UP000077266">
    <property type="component" value="Unassembled WGS sequence"/>
</dbReference>
<evidence type="ECO:0000313" key="3">
    <source>
        <dbReference type="Proteomes" id="UP000077266"/>
    </source>
</evidence>
<dbReference type="InParanoid" id="A0A165EEP7"/>
<keyword evidence="1" id="KW-0472">Membrane</keyword>
<sequence>MEVAFPQAVDAEGIPNASASDATAASPSPSPSIPFPHYILGGTTKFARSLTRQSPCCLECILQYEEGAGLCGTSSACSQTSFPHMCRFVLVALLVLVLLLPSVSCTVPLQVLHPRARSFASTVTTQMDCSGCAAFDRFQVSVFPLSPTAAALLMPNVHTTASSPTVFTSPYPVADVLPVCAPTINEPRSITDRLQKGHCLEL</sequence>